<keyword evidence="2" id="KW-1185">Reference proteome</keyword>
<name>A0A8J7KHX2_9FLAO</name>
<dbReference type="RefSeq" id="WP_194182319.1">
    <property type="nucleotide sequence ID" value="NZ_JADGIK010000002.1"/>
</dbReference>
<protein>
    <recommendedName>
        <fullName evidence="3">Lipoprotein</fullName>
    </recommendedName>
</protein>
<dbReference type="EMBL" id="JADGIK010000002">
    <property type="protein sequence ID" value="MBF0596796.1"/>
    <property type="molecule type" value="Genomic_DNA"/>
</dbReference>
<comment type="caution">
    <text evidence="1">The sequence shown here is derived from an EMBL/GenBank/DDBJ whole genome shotgun (WGS) entry which is preliminary data.</text>
</comment>
<evidence type="ECO:0000313" key="1">
    <source>
        <dbReference type="EMBL" id="MBF0596796.1"/>
    </source>
</evidence>
<dbReference type="Proteomes" id="UP000608754">
    <property type="component" value="Unassembled WGS sequence"/>
</dbReference>
<accession>A0A8J7KHX2</accession>
<proteinExistence type="predicted"/>
<evidence type="ECO:0008006" key="3">
    <source>
        <dbReference type="Google" id="ProtNLM"/>
    </source>
</evidence>
<dbReference type="AlphaFoldDB" id="A0A8J7KHX2"/>
<gene>
    <name evidence="1" type="ORF">IM532_04925</name>
</gene>
<evidence type="ECO:0000313" key="2">
    <source>
        <dbReference type="Proteomes" id="UP000608754"/>
    </source>
</evidence>
<sequence>MKNFILGLFTLFLFTSCEQPKEILHLKVNPEKVIKAVFPPNHLDYQIAPTCDNLTNKFDDLDSEIVLIQEEEFNSIIERLNDLKPSKESNDCSSDFSFFVGEDKYCSCIYDEHFITKNEQLFEISDTLLFDLKTALTYYNSRPKENLKYDPLIQKFGLPKNYKFQRAGKTSIIYDENHNPIDEFIPLEMRLVTLSTR</sequence>
<dbReference type="PROSITE" id="PS51257">
    <property type="entry name" value="PROKAR_LIPOPROTEIN"/>
    <property type="match status" value="1"/>
</dbReference>
<reference evidence="1" key="1">
    <citation type="submission" date="2020-10" db="EMBL/GenBank/DDBJ databases">
        <authorList>
            <person name="Lu T."/>
            <person name="Wang Q."/>
            <person name="Han X."/>
        </authorList>
    </citation>
    <scope>NUCLEOTIDE SEQUENCE</scope>
    <source>
        <strain evidence="1">WQ 117</strain>
    </source>
</reference>
<organism evidence="1 2">
    <name type="scientific">Faecalibacter rhinopitheci</name>
    <dbReference type="NCBI Taxonomy" id="2779678"/>
    <lineage>
        <taxon>Bacteria</taxon>
        <taxon>Pseudomonadati</taxon>
        <taxon>Bacteroidota</taxon>
        <taxon>Flavobacteriia</taxon>
        <taxon>Flavobacteriales</taxon>
        <taxon>Weeksellaceae</taxon>
        <taxon>Faecalibacter</taxon>
    </lineage>
</organism>